<evidence type="ECO:0000256" key="2">
    <source>
        <dbReference type="ARBA" id="ARBA00004604"/>
    </source>
</evidence>
<comment type="similarity">
    <text evidence="3">Belongs to the NOP16 family.</text>
</comment>
<keyword evidence="5" id="KW-0539">Nucleus</keyword>
<proteinExistence type="inferred from homology"/>
<dbReference type="PANTHER" id="PTHR13243">
    <property type="entry name" value="HSPC111 PROTEIN-RELATED"/>
    <property type="match status" value="1"/>
</dbReference>
<evidence type="ECO:0000313" key="8">
    <source>
        <dbReference type="Proteomes" id="UP000076532"/>
    </source>
</evidence>
<dbReference type="Proteomes" id="UP000076532">
    <property type="component" value="Unassembled WGS sequence"/>
</dbReference>
<protein>
    <recommendedName>
        <fullName evidence="4">Nucleolar protein 16</fullName>
    </recommendedName>
</protein>
<dbReference type="PANTHER" id="PTHR13243:SF1">
    <property type="entry name" value="NUCLEOLAR PROTEIN 16"/>
    <property type="match status" value="1"/>
</dbReference>
<feature type="region of interest" description="Disordered" evidence="6">
    <location>
        <begin position="133"/>
        <end position="168"/>
    </location>
</feature>
<name>A0A166M493_9AGAM</name>
<dbReference type="InterPro" id="IPR019002">
    <property type="entry name" value="Ribosome_biogenesis_Nop16"/>
</dbReference>
<dbReference type="Pfam" id="PF09420">
    <property type="entry name" value="Nop16"/>
    <property type="match status" value="1"/>
</dbReference>
<evidence type="ECO:0000256" key="4">
    <source>
        <dbReference type="ARBA" id="ARBA00015522"/>
    </source>
</evidence>
<feature type="region of interest" description="Disordered" evidence="6">
    <location>
        <begin position="1"/>
        <end position="38"/>
    </location>
</feature>
<dbReference type="GO" id="GO:0042273">
    <property type="term" value="P:ribosomal large subunit biogenesis"/>
    <property type="evidence" value="ECO:0007669"/>
    <property type="project" value="TreeGrafter"/>
</dbReference>
<comment type="subcellular location">
    <subcellularLocation>
        <location evidence="2">Nucleus</location>
        <location evidence="2">Nucleolus</location>
    </subcellularLocation>
</comment>
<comment type="function">
    <text evidence="1">Involved in the biogenesis of the 60S ribosomal subunit.</text>
</comment>
<evidence type="ECO:0000256" key="3">
    <source>
        <dbReference type="ARBA" id="ARBA00008479"/>
    </source>
</evidence>
<organism evidence="7 8">
    <name type="scientific">Athelia psychrophila</name>
    <dbReference type="NCBI Taxonomy" id="1759441"/>
    <lineage>
        <taxon>Eukaryota</taxon>
        <taxon>Fungi</taxon>
        <taxon>Dikarya</taxon>
        <taxon>Basidiomycota</taxon>
        <taxon>Agaricomycotina</taxon>
        <taxon>Agaricomycetes</taxon>
        <taxon>Agaricomycetidae</taxon>
        <taxon>Atheliales</taxon>
        <taxon>Atheliaceae</taxon>
        <taxon>Athelia</taxon>
    </lineage>
</organism>
<dbReference type="GO" id="GO:0005730">
    <property type="term" value="C:nucleolus"/>
    <property type="evidence" value="ECO:0007669"/>
    <property type="project" value="UniProtKB-SubCell"/>
</dbReference>
<dbReference type="STRING" id="436010.A0A166M493"/>
<keyword evidence="8" id="KW-1185">Reference proteome</keyword>
<gene>
    <name evidence="7" type="ORF">FIBSPDRAFT_858184</name>
</gene>
<feature type="compositionally biased region" description="Basic and acidic residues" evidence="6">
    <location>
        <begin position="134"/>
        <end position="168"/>
    </location>
</feature>
<sequence length="253" mass="27362">MANPRQRKKSRSSAHKPVHSRNPKKSLRKKPAIRGPKALQEAWDKHKTVRQNYALLGLVCDLNPLASGGAETKPQAASALSAAAADADADVHMEVEVEAPAAGPSQPAAIPKGYGKIIRDAAGNVLRVELSEAVDDHEPVQDPDPNRARARQAAENDKEEMRDPEMDSRVRAHWVTELGGGVKGGAALERLATGTPSSGPRHSSSLETNYLQRLVSKHQADVDAMARDRRFNPEQRTVGQLRRGLKKAGLLAL</sequence>
<evidence type="ECO:0000313" key="7">
    <source>
        <dbReference type="EMBL" id="KZP23623.1"/>
    </source>
</evidence>
<dbReference type="AlphaFoldDB" id="A0A166M493"/>
<accession>A0A166M493</accession>
<evidence type="ECO:0000256" key="1">
    <source>
        <dbReference type="ARBA" id="ARBA00002889"/>
    </source>
</evidence>
<evidence type="ECO:0000256" key="6">
    <source>
        <dbReference type="SAM" id="MobiDB-lite"/>
    </source>
</evidence>
<reference evidence="7 8" key="1">
    <citation type="journal article" date="2016" name="Mol. Biol. Evol.">
        <title>Comparative Genomics of Early-Diverging Mushroom-Forming Fungi Provides Insights into the Origins of Lignocellulose Decay Capabilities.</title>
        <authorList>
            <person name="Nagy L.G."/>
            <person name="Riley R."/>
            <person name="Tritt A."/>
            <person name="Adam C."/>
            <person name="Daum C."/>
            <person name="Floudas D."/>
            <person name="Sun H."/>
            <person name="Yadav J.S."/>
            <person name="Pangilinan J."/>
            <person name="Larsson K.H."/>
            <person name="Matsuura K."/>
            <person name="Barry K."/>
            <person name="Labutti K."/>
            <person name="Kuo R."/>
            <person name="Ohm R.A."/>
            <person name="Bhattacharya S.S."/>
            <person name="Shirouzu T."/>
            <person name="Yoshinaga Y."/>
            <person name="Martin F.M."/>
            <person name="Grigoriev I.V."/>
            <person name="Hibbett D.S."/>
        </authorList>
    </citation>
    <scope>NUCLEOTIDE SEQUENCE [LARGE SCALE GENOMIC DNA]</scope>
    <source>
        <strain evidence="7 8">CBS 109695</strain>
    </source>
</reference>
<feature type="compositionally biased region" description="Basic residues" evidence="6">
    <location>
        <begin position="1"/>
        <end position="32"/>
    </location>
</feature>
<dbReference type="OrthoDB" id="285729at2759"/>
<dbReference type="EMBL" id="KV417531">
    <property type="protein sequence ID" value="KZP23623.1"/>
    <property type="molecule type" value="Genomic_DNA"/>
</dbReference>
<evidence type="ECO:0000256" key="5">
    <source>
        <dbReference type="ARBA" id="ARBA00023242"/>
    </source>
</evidence>